<reference evidence="11" key="2">
    <citation type="submission" date="2025-08" db="UniProtKB">
        <authorList>
            <consortium name="Ensembl"/>
        </authorList>
    </citation>
    <scope>IDENTIFICATION</scope>
</reference>
<reference evidence="11" key="3">
    <citation type="submission" date="2025-09" db="UniProtKB">
        <authorList>
            <consortium name="Ensembl"/>
        </authorList>
    </citation>
    <scope>IDENTIFICATION</scope>
</reference>
<dbReference type="Gene3D" id="3.90.226.10">
    <property type="entry name" value="2-enoyl-CoA Hydratase, Chain A, domain 1"/>
    <property type="match status" value="1"/>
</dbReference>
<dbReference type="InterPro" id="IPR045004">
    <property type="entry name" value="ECH_dom"/>
</dbReference>
<dbReference type="InParanoid" id="A0A3P8WJD2"/>
<dbReference type="PANTHER" id="PTHR43176">
    <property type="entry name" value="3-HYDROXYISOBUTYRYL-COA HYDROLASE-RELATED"/>
    <property type="match status" value="1"/>
</dbReference>
<dbReference type="STRING" id="244447.ENSCSEP00000025631"/>
<dbReference type="GO" id="GO:0005739">
    <property type="term" value="C:mitochondrion"/>
    <property type="evidence" value="ECO:0007669"/>
    <property type="project" value="UniProtKB-SubCell"/>
</dbReference>
<evidence type="ECO:0000256" key="7">
    <source>
        <dbReference type="ARBA" id="ARBA00023128"/>
    </source>
</evidence>
<dbReference type="InterPro" id="IPR029045">
    <property type="entry name" value="ClpP/crotonase-like_dom_sf"/>
</dbReference>
<keyword evidence="7 9" id="KW-0496">Mitochondrion</keyword>
<dbReference type="PANTHER" id="PTHR43176:SF3">
    <property type="entry name" value="3-HYDROXYISOBUTYRYL-COA HYDROLASE, MITOCHONDRIAL"/>
    <property type="match status" value="1"/>
</dbReference>
<evidence type="ECO:0000256" key="8">
    <source>
        <dbReference type="ARBA" id="ARBA00024871"/>
    </source>
</evidence>
<evidence type="ECO:0000256" key="5">
    <source>
        <dbReference type="ARBA" id="ARBA00022456"/>
    </source>
</evidence>
<comment type="catalytic activity">
    <reaction evidence="1 9">
        <text>3-hydroxy-2-methylpropanoyl-CoA + H2O = 3-hydroxy-2-methylpropanoate + CoA + H(+)</text>
        <dbReference type="Rhea" id="RHEA:20888"/>
        <dbReference type="ChEBI" id="CHEBI:11805"/>
        <dbReference type="ChEBI" id="CHEBI:15377"/>
        <dbReference type="ChEBI" id="CHEBI:15378"/>
        <dbReference type="ChEBI" id="CHEBI:57287"/>
        <dbReference type="ChEBI" id="CHEBI:57340"/>
        <dbReference type="EC" id="3.1.2.4"/>
    </reaction>
</comment>
<dbReference type="Proteomes" id="UP000265120">
    <property type="component" value="Chromosome 16"/>
</dbReference>
<feature type="domain" description="Enoyl-CoA hydratase/isomerase" evidence="10">
    <location>
        <begin position="48"/>
        <end position="392"/>
    </location>
</feature>
<evidence type="ECO:0000313" key="11">
    <source>
        <dbReference type="Ensembl" id="ENSCSEP00000025631.1"/>
    </source>
</evidence>
<protein>
    <recommendedName>
        <fullName evidence="9">3-hydroxyisobutyryl-CoA hydrolase</fullName>
        <shortName evidence="9">HIB-CoA hydrolase</shortName>
        <shortName evidence="9">HIBYL-CoA-H</shortName>
        <ecNumber evidence="9">3.1.2.4</ecNumber>
    </recommendedName>
    <alternativeName>
        <fullName evidence="9">3-hydroxyisobutyryl-coenzyme A hydrolase</fullName>
    </alternativeName>
</protein>
<dbReference type="GeneTree" id="ENSGT00890000139491"/>
<dbReference type="Ensembl" id="ENSCSET00000025967.1">
    <property type="protein sequence ID" value="ENSCSEP00000025631.1"/>
    <property type="gene ID" value="ENSCSEG00000016344.1"/>
</dbReference>
<evidence type="ECO:0000256" key="3">
    <source>
        <dbReference type="ARBA" id="ARBA00005109"/>
    </source>
</evidence>
<dbReference type="NCBIfam" id="NF004127">
    <property type="entry name" value="PRK05617.1"/>
    <property type="match status" value="1"/>
</dbReference>
<evidence type="ECO:0000259" key="10">
    <source>
        <dbReference type="Pfam" id="PF16113"/>
    </source>
</evidence>
<dbReference type="CDD" id="cd06558">
    <property type="entry name" value="crotonase-like"/>
    <property type="match status" value="1"/>
</dbReference>
<keyword evidence="12" id="KW-1185">Reference proteome</keyword>
<dbReference type="GO" id="GO:0003860">
    <property type="term" value="F:3-hydroxyisobutyryl-CoA hydrolase activity"/>
    <property type="evidence" value="ECO:0007669"/>
    <property type="project" value="UniProtKB-UniRule"/>
</dbReference>
<name>A0A3P8WJD2_CYNSE</name>
<dbReference type="UniPathway" id="UPA00362"/>
<organism evidence="11 12">
    <name type="scientific">Cynoglossus semilaevis</name>
    <name type="common">Tongue sole</name>
    <dbReference type="NCBI Taxonomy" id="244447"/>
    <lineage>
        <taxon>Eukaryota</taxon>
        <taxon>Metazoa</taxon>
        <taxon>Chordata</taxon>
        <taxon>Craniata</taxon>
        <taxon>Vertebrata</taxon>
        <taxon>Euteleostomi</taxon>
        <taxon>Actinopterygii</taxon>
        <taxon>Neopterygii</taxon>
        <taxon>Teleostei</taxon>
        <taxon>Neoteleostei</taxon>
        <taxon>Acanthomorphata</taxon>
        <taxon>Carangaria</taxon>
        <taxon>Pleuronectiformes</taxon>
        <taxon>Pleuronectoidei</taxon>
        <taxon>Cynoglossidae</taxon>
        <taxon>Cynoglossinae</taxon>
        <taxon>Cynoglossus</taxon>
    </lineage>
</organism>
<reference evidence="11 12" key="1">
    <citation type="journal article" date="2014" name="Nat. Genet.">
        <title>Whole-genome sequence of a flatfish provides insights into ZW sex chromosome evolution and adaptation to a benthic lifestyle.</title>
        <authorList>
            <person name="Chen S."/>
            <person name="Zhang G."/>
            <person name="Shao C."/>
            <person name="Huang Q."/>
            <person name="Liu G."/>
            <person name="Zhang P."/>
            <person name="Song W."/>
            <person name="An N."/>
            <person name="Chalopin D."/>
            <person name="Volff J.N."/>
            <person name="Hong Y."/>
            <person name="Li Q."/>
            <person name="Sha Z."/>
            <person name="Zhou H."/>
            <person name="Xie M."/>
            <person name="Yu Q."/>
            <person name="Liu Y."/>
            <person name="Xiang H."/>
            <person name="Wang N."/>
            <person name="Wu K."/>
            <person name="Yang C."/>
            <person name="Zhou Q."/>
            <person name="Liao X."/>
            <person name="Yang L."/>
            <person name="Hu Q."/>
            <person name="Zhang J."/>
            <person name="Meng L."/>
            <person name="Jin L."/>
            <person name="Tian Y."/>
            <person name="Lian J."/>
            <person name="Yang J."/>
            <person name="Miao G."/>
            <person name="Liu S."/>
            <person name="Liang Z."/>
            <person name="Yan F."/>
            <person name="Li Y."/>
            <person name="Sun B."/>
            <person name="Zhang H."/>
            <person name="Zhang J."/>
            <person name="Zhu Y."/>
            <person name="Du M."/>
            <person name="Zhao Y."/>
            <person name="Schartl M."/>
            <person name="Tang Q."/>
            <person name="Wang J."/>
        </authorList>
    </citation>
    <scope>NUCLEOTIDE SEQUENCE</scope>
</reference>
<comment type="subcellular location">
    <subcellularLocation>
        <location evidence="2 9">Mitochondrion</location>
    </subcellularLocation>
</comment>
<comment type="similarity">
    <text evidence="4 9">Belongs to the enoyl-CoA hydratase/isomerase family.</text>
</comment>
<keyword evidence="6 9" id="KW-0378">Hydrolase</keyword>
<dbReference type="InterPro" id="IPR032259">
    <property type="entry name" value="HIBYL-CoA-H"/>
</dbReference>
<dbReference type="GO" id="GO:0006574">
    <property type="term" value="P:L-valine catabolic process"/>
    <property type="evidence" value="ECO:0007669"/>
    <property type="project" value="UniProtKB-UniRule"/>
</dbReference>
<evidence type="ECO:0000256" key="6">
    <source>
        <dbReference type="ARBA" id="ARBA00022801"/>
    </source>
</evidence>
<comment type="function">
    <text evidence="8">Hydrolyzes 3-hydroxyisobutyryl-CoA (HIBYL-CoA), a saline catabolite. Has high activity toward isobutyryl-CoA. Could be an isobutyryl-CoA dehydrogenase that functions in valine catabolism. Also hydrolyzes 3-hydroxypropanoyl-CoA.</text>
</comment>
<evidence type="ECO:0000313" key="12">
    <source>
        <dbReference type="Proteomes" id="UP000265120"/>
    </source>
</evidence>
<evidence type="ECO:0000256" key="1">
    <source>
        <dbReference type="ARBA" id="ARBA00001709"/>
    </source>
</evidence>
<accession>A0A3P8WJD2</accession>
<evidence type="ECO:0000256" key="2">
    <source>
        <dbReference type="ARBA" id="ARBA00004173"/>
    </source>
</evidence>
<dbReference type="SUPFAM" id="SSF52096">
    <property type="entry name" value="ClpP/crotonase"/>
    <property type="match status" value="1"/>
</dbReference>
<comment type="pathway">
    <text evidence="3 9">Amino-acid degradation; L-valine degradation.</text>
</comment>
<dbReference type="FunFam" id="3.90.226.10:FF:000026">
    <property type="entry name" value="3-hydroxyisobutyryl-CoA hydrolase, mitochondrial"/>
    <property type="match status" value="1"/>
</dbReference>
<dbReference type="EC" id="3.1.2.4" evidence="9"/>
<sequence length="402" mass="44434">MLLNLNLSVIMAPSCVWLRYERLCTIFTCQMSSHVEAEVSLERVNRAGVITLNRPKVLNALNLTMIRQIFPQIQKWEKDEETDIIIIKGAGGKAFCAGGDIRAVTEAGKTGDPLAQNFFREEYILNNAIGSCSKPYVALIDGITMGGGVGLSVHGRFRVATEKTLFAMPETAIGLFPDVGGGYFLPRLRGRLGLFLALTGFRLKGRDVQRAGVATHFVESEKIPDLEKELVDLKSPSAEDVGRVLDVYQRQVRTGLSTYDDLRAAQICPALSSRFRDVHLSIMFVSLFSSSSVEGIVQNLKADGSEFAVKQAETLSKMSPTSLKMTFRQLQLGASLTLQQVLVMEYRLVQACLRGSDFYEGVRAVLVDRDQNPRWSPSSLEEVSKQSVDQCFTSLGDKDLTF</sequence>
<evidence type="ECO:0000256" key="9">
    <source>
        <dbReference type="RuleBase" id="RU369070"/>
    </source>
</evidence>
<dbReference type="Pfam" id="PF16113">
    <property type="entry name" value="ECH_2"/>
    <property type="match status" value="1"/>
</dbReference>
<proteinExistence type="inferred from homology"/>
<dbReference type="FunCoup" id="A0A3P8WJD2">
    <property type="interactions" value="1841"/>
</dbReference>
<evidence type="ECO:0000256" key="4">
    <source>
        <dbReference type="ARBA" id="ARBA00005254"/>
    </source>
</evidence>
<dbReference type="AlphaFoldDB" id="A0A3P8WJD2"/>
<keyword evidence="5" id="KW-0101">Branched-chain amino acid catabolism</keyword>